<feature type="compositionally biased region" description="Basic and acidic residues" evidence="1">
    <location>
        <begin position="3287"/>
        <end position="3317"/>
    </location>
</feature>
<feature type="region of interest" description="Disordered" evidence="1">
    <location>
        <begin position="481"/>
        <end position="660"/>
    </location>
</feature>
<name>A0A840QKL9_9PSEU</name>
<feature type="compositionally biased region" description="Basic and acidic residues" evidence="1">
    <location>
        <begin position="640"/>
        <end position="650"/>
    </location>
</feature>
<evidence type="ECO:0000259" key="2">
    <source>
        <dbReference type="Pfam" id="PF25547"/>
    </source>
</evidence>
<comment type="caution">
    <text evidence="3">The sequence shown here is derived from an EMBL/GenBank/DDBJ whole genome shotgun (WGS) entry which is preliminary data.</text>
</comment>
<feature type="compositionally biased region" description="Basic and acidic residues" evidence="1">
    <location>
        <begin position="1502"/>
        <end position="1530"/>
    </location>
</feature>
<feature type="compositionally biased region" description="Basic and acidic residues" evidence="1">
    <location>
        <begin position="1110"/>
        <end position="1128"/>
    </location>
</feature>
<feature type="region of interest" description="Disordered" evidence="1">
    <location>
        <begin position="1449"/>
        <end position="1488"/>
    </location>
</feature>
<feature type="region of interest" description="Disordered" evidence="1">
    <location>
        <begin position="2259"/>
        <end position="2284"/>
    </location>
</feature>
<organism evidence="3 4">
    <name type="scientific">Saccharopolyspora phatthalungensis</name>
    <dbReference type="NCBI Taxonomy" id="664693"/>
    <lineage>
        <taxon>Bacteria</taxon>
        <taxon>Bacillati</taxon>
        <taxon>Actinomycetota</taxon>
        <taxon>Actinomycetes</taxon>
        <taxon>Pseudonocardiales</taxon>
        <taxon>Pseudonocardiaceae</taxon>
        <taxon>Saccharopolyspora</taxon>
    </lineage>
</organism>
<feature type="region of interest" description="Disordered" evidence="1">
    <location>
        <begin position="2806"/>
        <end position="2831"/>
    </location>
</feature>
<dbReference type="Proteomes" id="UP000584374">
    <property type="component" value="Unassembled WGS sequence"/>
</dbReference>
<sequence>MSLLVPEEVRRLFQVLTGEDMTDADEDALFAVAERLESGAVAVETLGPVVGEVVGRVRGGFSGKAADRFAQRLAAFGPVLESGGVGLRELAGFVRNLALQVQYLKFVTVGGLLLLVAEVAWAVAMAGPTGGASMAWLAARFAVMRLLLTRWWGQLFMRLAMSQVVGVGLQVVMDAGAQGVQFALGTREKWDAAMSEMAVGVGSFSGLLAVPLSALGNVVGNAIAKVLVRGLGDKIDVEVLAAAAKHAAEEHAERYPVASVARFADVVSKDIEDFTGMSVRAMWAVRFGHGLGEAFEEGLTEMLGEAGYGAMSGQGAQWNPFSFTAGVSEAIGSGVGNLAGLALRGELVPAGRARDSVGEAEDSAVVYADTTDLLKVESGLRTAEKPGSPGGVPSVDSGVPVPGPRTTASEPKRGIGPGAVGPGLPEKSGTPTVGSGAEKALLGGVSEVPDGKDGGVVRADVDGVPRAWAVQSVGGLVRGASVPEPRIAMPNGEASGGGPTGEDAGASAGKGAKAGASGIPGDSEVVSWQATVPGVLREQDRPETPPPPYGAAEGAHRVGSGAPNPGHGFSVGDSGAEGPPPSYSPDGGDGHSTALSSAVDSSGEYAGGSLASDSGLAVGDSPQRDAHAPAAEPPGVAGMRPDEHRGEVRGSEGGMVLGDSGVDAVRRGEYSRSHTDVGDGITLRGGEWVPAVFDVSSEADSGIDSSVDPTGEPDSSAPHGSSVPSDAPVLGAGPVGLPGGGVRVSVPTDTASGGGLVEFVRGYVGDAGPGPVVLVPEAGSSPGVVVSSGQASEVARGVGRDVVALMPGQARRGPQWTLFAPDGSRPRPVGGPEQIPARQAREGGDRLDVLGTSSASVRVPEPGPAVAASVGADAATGKPDTVVSEAGIPGQPDDLRVEVERAYSVTGPRAVAERIVQGTHDVVGLARGAAGVSVDDVIALVAARVGEFGRAEGVRFSRELAVRLGSVGSGLTIQAGGRPDSPAEVQVSAEPADGIGGEADDPGEDARWSFGPQLVEAAEAWVFDPSQLDFGGQLDFGDGRGSWWLDPVVAEQSLGSGWDAEDVGWGVADGAEASAGEASAGEASAGEASVGVDEDDGLGLHSGDQADQDDLVREEGRAEARRARDEGKPYSGAALGRKFGKSREWGRTRLAEIRAPGVPRPSELDAQVREAAREEVRRANEDGKPYTHRTLAQKFGKSVLWGKTRLAEITTESPPPSWQAQERQREAGRVEARRARDEGETPYSARALGKKFGRSREWGQARLREIENEGGAGRSELIEQKREEERAAARAEARRARDEGKPYTGDALGKKFGKSRTWGWQRIGEIWNESGAPRPDLVEQQRAAARAEARRAQDAGQPYSGPALGRKFGKSKDWGRTRILEISSAPDALAPGLEAVVATERVASPEVASAETSHAARESTAVEPSDLALPPLFPGIDVDFTADGENVSLSGAAPSASTEDTAGGLGGGFGGTESIGQGSDRKRRRVADADERAARRLLESAVEAGKEDAGLGSRESLREAARQEARRARDAGQPYSSRALGEKFGKSKDWGRARLREISDEGRHAVQSQAQLQEAARVEARRARDAGQPYSGGALAAKFGQSTAWGWRRMKELKDEGGVTVSELEEREREAARVEARRASDGGKPYSGAALGAKFGRSKGWGSRRLNEIAVGDGVNRTIREERDREAARTEARHALDAGRPYTARELAEKFGRGKDWARVRLAEISEEGEVSRTILDEREREAGRAEARRARDAGKPHKAETLGKKFGRGREWGAARLSEIRNEAGGSAGEVSASRGDVPTVGVESADVAGWSVSDLRVEVEWAYSVGGPRDVAMGVVQGTHDVVMLARGGAEVSLDDVVALVAARVGGFGRAEGVRFSRELAVRLGSVGAGLMVQAGAGLDVGAGSASVDESGDVVGWWSDASVWRLGESGNEVGPWWLDPVVAEQELGSGWDSGDVGWGVVDVAWTSAAAESVGDVERSRLVTELGEAVDTLRGLLIGAPEGYRPGLGESVERWSAMLRRRGGLDGAGPAGLRKRVQDAGALVERVRSELGHLAAPGVLPGTDAGLTAGSEHAVPDAWRLLESIEDVSREVAGTGSPGARNGRKRSRADEEIDEQAARSGPNSESVQDGAGLDSGASLREVARVEARRARDVGLAYNGAELGKKFGRSKAWGGARLKEVREQEAASRPESEDEEQLREAARVEARRARDEGKPYSGAALGKKFGKNRGWGWWRLEEIRGEGRGLSRTALEEREREAARVEARHARDEGKPYSGTALGKKFGKDKRWGGRRLDEIKNDVSRAGSAERDREAARAEARRARDAGQPYTTRALASKFGKNKDWGRARLAEISEESGASRAVLDERQREAGRAEARRARDVGEPYKAETLGKKFGRSRQWGAARLREIQNPVGGLGVEHADVAERSLPVGGSVGVAEWSVSDLRVEVEWAYSVGGPRDVAMGVVQGTHDVVMLARGGAEVSLDDVVALVAARVGGFGRAEGVRFSRELAVRLGSVGSGLMVQAGAGPDAGTGSGRVDESAGGAGVAAGPANVVGWWPVATAPSPVDSGDLMRSRRLDPMVAEQSLGFGWQAGDSAWALADMAGASADGVSADVGRSWLVSELAASSTEDMLGDGEGAEPNGQGSGLGAESLRQAARQEARRARDAGEDYTGLALGKRFAKSKQWGLARLREIRDQDAAPPSKAEERVREAARVEARRARDAGEPHSGRTLGEKFGKSRGWGWWRIEEIKGEGGVPRLELEERVREAARVEARRARDAGEPHSGRTLGEKFGKSKGWGFRRLGEINSDGVSRTVSDDREREAARAEARRARDAGKPYSVEELAGKFGRSKDWARARLVEIGVESDVSRVELDERERAAGRVEAHRARDAGKPYTGQALGAKFGRGRDWGAARLREIRNAVDGSVSGSPDLGGDVATAGGSSLDVTVAERSRSLTESTSVAGWTESDLQDEVERASADSGGSGAVDEVAAASADEWGPGPVAPGLAESGDSGAKWWLDPVVAEQLTTGWGAGDAGLVAGTPAGVPVSQRAAGGGAVSGVAAESADETVSWSSGPGLVASADGAFSWSFDPGFVGPGDGAEAWWLDPVVAEQLGSGSSVGDAGLVPGTSVGESAVGVNDAERSQLVAELGVSVDALRGLLVGAPVGYLPGLRDRVELWLEMLGRGGFDGAELAGLRKRVKDAGALVERVRNTLEPHVVPDLLPKMDVDVAADDDQVSPPEAGPSVSNADTDRGAEATDPISVSSGRKRSRVDDAVDEGAARRLMGPAPVSEAGKEAARLRPAEPLREAARAEARRARDEGKPHTGQSLGAKFGRGRDWGAERLKEIRAQDDVSRSELADSEQLRTEARAEARRARDAGEPYFGMALGAKF</sequence>
<reference evidence="3 4" key="1">
    <citation type="submission" date="2020-08" db="EMBL/GenBank/DDBJ databases">
        <title>Sequencing the genomes of 1000 actinobacteria strains.</title>
        <authorList>
            <person name="Klenk H.-P."/>
        </authorList>
    </citation>
    <scope>NUCLEOTIDE SEQUENCE [LARGE SCALE GENOMIC DNA]</scope>
    <source>
        <strain evidence="3 4">DSM 45584</strain>
    </source>
</reference>
<evidence type="ECO:0000313" key="3">
    <source>
        <dbReference type="EMBL" id="MBB5160045.1"/>
    </source>
</evidence>
<gene>
    <name evidence="3" type="ORF">BJ970_007646</name>
</gene>
<feature type="region of interest" description="Disordered" evidence="1">
    <location>
        <begin position="2091"/>
        <end position="2136"/>
    </location>
</feature>
<feature type="compositionally biased region" description="Gly residues" evidence="1">
    <location>
        <begin position="1463"/>
        <end position="1473"/>
    </location>
</feature>
<feature type="region of interest" description="Disordered" evidence="1">
    <location>
        <begin position="2625"/>
        <end position="2664"/>
    </location>
</feature>
<feature type="compositionally biased region" description="Basic and acidic residues" evidence="1">
    <location>
        <begin position="1162"/>
        <end position="1185"/>
    </location>
</feature>
<feature type="region of interest" description="Disordered" evidence="1">
    <location>
        <begin position="1736"/>
        <end position="1762"/>
    </location>
</feature>
<dbReference type="EMBL" id="JACHIW010000004">
    <property type="protein sequence ID" value="MBB5160045.1"/>
    <property type="molecule type" value="Genomic_DNA"/>
</dbReference>
<feature type="region of interest" description="Disordered" evidence="1">
    <location>
        <begin position="2945"/>
        <end position="2981"/>
    </location>
</feature>
<feature type="region of interest" description="Disordered" evidence="1">
    <location>
        <begin position="1072"/>
        <end position="1135"/>
    </location>
</feature>
<feature type="non-terminal residue" evidence="3">
    <location>
        <position position="3385"/>
    </location>
</feature>
<protein>
    <submittedName>
        <fullName evidence="3">Biotin operon repressor</fullName>
    </submittedName>
</protein>
<feature type="region of interest" description="Disordered" evidence="1">
    <location>
        <begin position="1269"/>
        <end position="1308"/>
    </location>
</feature>
<feature type="region of interest" description="Disordered" evidence="1">
    <location>
        <begin position="1407"/>
        <end position="1428"/>
    </location>
</feature>
<feature type="domain" description="Outer membrane channel protein CpnT-like N-terminal" evidence="2">
    <location>
        <begin position="23"/>
        <end position="143"/>
    </location>
</feature>
<dbReference type="Pfam" id="PF25547">
    <property type="entry name" value="WXG100_2"/>
    <property type="match status" value="1"/>
</dbReference>
<feature type="compositionally biased region" description="Basic and acidic residues" evidence="1">
    <location>
        <begin position="2259"/>
        <end position="2271"/>
    </location>
</feature>
<feature type="compositionally biased region" description="Low complexity" evidence="1">
    <location>
        <begin position="391"/>
        <end position="400"/>
    </location>
</feature>
<feature type="compositionally biased region" description="Basic and acidic residues" evidence="1">
    <location>
        <begin position="2811"/>
        <end position="2831"/>
    </location>
</feature>
<feature type="region of interest" description="Disordered" evidence="1">
    <location>
        <begin position="1211"/>
        <end position="1243"/>
    </location>
</feature>
<proteinExistence type="predicted"/>
<feature type="region of interest" description="Disordered" evidence="1">
    <location>
        <begin position="820"/>
        <end position="845"/>
    </location>
</feature>
<feature type="region of interest" description="Disordered" evidence="1">
    <location>
        <begin position="1561"/>
        <end position="1589"/>
    </location>
</feature>
<evidence type="ECO:0000313" key="4">
    <source>
        <dbReference type="Proteomes" id="UP000584374"/>
    </source>
</evidence>
<feature type="region of interest" description="Disordered" evidence="1">
    <location>
        <begin position="3227"/>
        <end position="3331"/>
    </location>
</feature>
<dbReference type="InterPro" id="IPR057746">
    <property type="entry name" value="CpnT-like_N"/>
</dbReference>
<feature type="compositionally biased region" description="Basic and acidic residues" evidence="1">
    <location>
        <begin position="2300"/>
        <end position="2322"/>
    </location>
</feature>
<feature type="compositionally biased region" description="Basic and acidic residues" evidence="1">
    <location>
        <begin position="1576"/>
        <end position="1585"/>
    </location>
</feature>
<feature type="compositionally biased region" description="Low complexity" evidence="1">
    <location>
        <begin position="504"/>
        <end position="517"/>
    </location>
</feature>
<feature type="region of interest" description="Disordered" evidence="1">
    <location>
        <begin position="699"/>
        <end position="733"/>
    </location>
</feature>
<feature type="region of interest" description="Disordered" evidence="1">
    <location>
        <begin position="2182"/>
        <end position="2221"/>
    </location>
</feature>
<feature type="compositionally biased region" description="Low complexity" evidence="1">
    <location>
        <begin position="1072"/>
        <end position="1089"/>
    </location>
</feature>
<feature type="compositionally biased region" description="Basic and acidic residues" evidence="1">
    <location>
        <begin position="1276"/>
        <end position="1301"/>
    </location>
</feature>
<feature type="region of interest" description="Disordered" evidence="1">
    <location>
        <begin position="1502"/>
        <end position="1543"/>
    </location>
</feature>
<feature type="region of interest" description="Disordered" evidence="1">
    <location>
        <begin position="3344"/>
        <end position="3373"/>
    </location>
</feature>
<feature type="compositionally biased region" description="Basic and acidic residues" evidence="1">
    <location>
        <begin position="2182"/>
        <end position="2191"/>
    </location>
</feature>
<feature type="region of interest" description="Disordered" evidence="1">
    <location>
        <begin position="2300"/>
        <end position="2326"/>
    </location>
</feature>
<accession>A0A840QKL9</accession>
<feature type="region of interest" description="Disordered" evidence="1">
    <location>
        <begin position="1156"/>
        <end position="1185"/>
    </location>
</feature>
<feature type="region of interest" description="Disordered" evidence="1">
    <location>
        <begin position="381"/>
        <end position="437"/>
    </location>
</feature>
<feature type="compositionally biased region" description="Basic and acidic residues" evidence="1">
    <location>
        <begin position="2653"/>
        <end position="2664"/>
    </location>
</feature>
<keyword evidence="4" id="KW-1185">Reference proteome</keyword>
<feature type="compositionally biased region" description="Basic and acidic residues" evidence="1">
    <location>
        <begin position="2198"/>
        <end position="2214"/>
    </location>
</feature>
<feature type="compositionally biased region" description="Basic and acidic residues" evidence="1">
    <location>
        <begin position="1222"/>
        <end position="1239"/>
    </location>
</feature>
<evidence type="ECO:0000256" key="1">
    <source>
        <dbReference type="SAM" id="MobiDB-lite"/>
    </source>
</evidence>